<dbReference type="SUPFAM" id="SSF51735">
    <property type="entry name" value="NAD(P)-binding Rossmann-fold domains"/>
    <property type="match status" value="1"/>
</dbReference>
<evidence type="ECO:0000313" key="5">
    <source>
        <dbReference type="Proteomes" id="UP001274321"/>
    </source>
</evidence>
<keyword evidence="2" id="KW-0560">Oxidoreductase</keyword>
<comment type="caution">
    <text evidence="4">The sequence shown here is derived from an EMBL/GenBank/DDBJ whole genome shotgun (WGS) entry which is preliminary data.</text>
</comment>
<organism evidence="4 5">
    <name type="scientific">Terrihabitans rhizophilus</name>
    <dbReference type="NCBI Taxonomy" id="3092662"/>
    <lineage>
        <taxon>Bacteria</taxon>
        <taxon>Pseudomonadati</taxon>
        <taxon>Pseudomonadota</taxon>
        <taxon>Alphaproteobacteria</taxon>
        <taxon>Hyphomicrobiales</taxon>
        <taxon>Terrihabitans</taxon>
    </lineage>
</organism>
<dbReference type="Pfam" id="PF00107">
    <property type="entry name" value="ADH_zinc_N"/>
    <property type="match status" value="1"/>
</dbReference>
<evidence type="ECO:0000259" key="3">
    <source>
        <dbReference type="SMART" id="SM00829"/>
    </source>
</evidence>
<dbReference type="SMART" id="SM00829">
    <property type="entry name" value="PKS_ER"/>
    <property type="match status" value="1"/>
</dbReference>
<dbReference type="InterPro" id="IPR013154">
    <property type="entry name" value="ADH-like_N"/>
</dbReference>
<dbReference type="Gene3D" id="3.90.180.10">
    <property type="entry name" value="Medium-chain alcohol dehydrogenases, catalytic domain"/>
    <property type="match status" value="1"/>
</dbReference>
<accession>A0ABU4RM82</accession>
<dbReference type="InterPro" id="IPR047618">
    <property type="entry name" value="QOR-like"/>
</dbReference>
<keyword evidence="1" id="KW-0521">NADP</keyword>
<dbReference type="Pfam" id="PF08240">
    <property type="entry name" value="ADH_N"/>
    <property type="match status" value="1"/>
</dbReference>
<dbReference type="RefSeq" id="WP_319843456.1">
    <property type="nucleotide sequence ID" value="NZ_JAXAFJ010000002.1"/>
</dbReference>
<sequence>MPMAMRIHETGGPEAMRWEEVASRPPGAGEVRVRTTAIGVNFIDVYFRTGLYKQDLPFTAGKEAAGVVEEVGAGVTAFSVGDRVASASLPGAYATEITAPAAIFVKVPDTIADETAAAMMLKGMTARYLLRKTFRVEAGHTVLIHAASGGVGSIATQWAHHLGATVIGTVGSPEKAELAKAQGCDHTILYRDEDFVARVAEITGGAKCDVVYDSVGQAAYPGSLDCLKPLGMWVLFGQSSGPAKTFDPVMLSQKGSLFMTRPTLFSYTATPETLAETANDLFDVVASGAVKIEIGNRFALSDAADAHRALEGRQTTGSTVLIL</sequence>
<gene>
    <name evidence="4" type="ORF">SCD90_04610</name>
</gene>
<dbReference type="PANTHER" id="PTHR48106:SF13">
    <property type="entry name" value="QUINONE OXIDOREDUCTASE-RELATED"/>
    <property type="match status" value="1"/>
</dbReference>
<evidence type="ECO:0000256" key="2">
    <source>
        <dbReference type="ARBA" id="ARBA00023002"/>
    </source>
</evidence>
<dbReference type="Gene3D" id="3.40.50.720">
    <property type="entry name" value="NAD(P)-binding Rossmann-like Domain"/>
    <property type="match status" value="1"/>
</dbReference>
<dbReference type="EMBL" id="JAXAFJ010000002">
    <property type="protein sequence ID" value="MDX6805338.1"/>
    <property type="molecule type" value="Genomic_DNA"/>
</dbReference>
<evidence type="ECO:0000313" key="4">
    <source>
        <dbReference type="EMBL" id="MDX6805338.1"/>
    </source>
</evidence>
<dbReference type="Proteomes" id="UP001274321">
    <property type="component" value="Unassembled WGS sequence"/>
</dbReference>
<dbReference type="InterPro" id="IPR020843">
    <property type="entry name" value="ER"/>
</dbReference>
<dbReference type="NCBIfam" id="NF008024">
    <property type="entry name" value="PRK10754.1"/>
    <property type="match status" value="1"/>
</dbReference>
<keyword evidence="5" id="KW-1185">Reference proteome</keyword>
<dbReference type="InterPro" id="IPR036291">
    <property type="entry name" value="NAD(P)-bd_dom_sf"/>
</dbReference>
<dbReference type="InterPro" id="IPR013149">
    <property type="entry name" value="ADH-like_C"/>
</dbReference>
<protein>
    <submittedName>
        <fullName evidence="4">Quinone oxidoreductase</fullName>
    </submittedName>
</protein>
<feature type="domain" description="Enoyl reductase (ER)" evidence="3">
    <location>
        <begin position="11"/>
        <end position="321"/>
    </location>
</feature>
<dbReference type="InterPro" id="IPR011032">
    <property type="entry name" value="GroES-like_sf"/>
</dbReference>
<proteinExistence type="predicted"/>
<dbReference type="SUPFAM" id="SSF50129">
    <property type="entry name" value="GroES-like"/>
    <property type="match status" value="1"/>
</dbReference>
<evidence type="ECO:0000256" key="1">
    <source>
        <dbReference type="ARBA" id="ARBA00022857"/>
    </source>
</evidence>
<reference evidence="4 5" key="1">
    <citation type="submission" date="2023-11" db="EMBL/GenBank/DDBJ databases">
        <authorList>
            <person name="Bao R."/>
        </authorList>
    </citation>
    <scope>NUCLEOTIDE SEQUENCE [LARGE SCALE GENOMIC DNA]</scope>
    <source>
        <strain evidence="4 5">PJ23</strain>
    </source>
</reference>
<dbReference type="CDD" id="cd05286">
    <property type="entry name" value="QOR2"/>
    <property type="match status" value="1"/>
</dbReference>
<name>A0ABU4RM82_9HYPH</name>
<dbReference type="PANTHER" id="PTHR48106">
    <property type="entry name" value="QUINONE OXIDOREDUCTASE PIG3-RELATED"/>
    <property type="match status" value="1"/>
</dbReference>